<evidence type="ECO:0000313" key="2">
    <source>
        <dbReference type="EMBL" id="MCC2128439.1"/>
    </source>
</evidence>
<name>A0AAE3AAC6_9FIRM</name>
<keyword evidence="3" id="KW-1185">Reference proteome</keyword>
<sequence>MKMEQACRFRTDEAGYMVCARSQGLTADNENNLGYFNSTMTSLFEKDGSGPRMGQSILSYAVSEENGGRRDFLIAKSTMRSDIKGRASIFTHAYFMGLDEYARCMETDPSAIYGIDTGDMMTAQSGSQLPPKETVLRGGFELSVLREKYGLTDERYALLLYNVYQAVAGGGSLALLTQLPLSQTQDMVREVAYCAAMGMLPGLRWRLTCSSAADTRAAICVSSKAGGGGMGIPLCTFDLDDGGRRLEEDPFVAELFRYLASAAPEERRQMLLDMQYILGELVPLEYASLEMIATAYHMRKMNDGNRPENDVYDRVVGNLLLCGRVPSANQETVNKLLIWMLKRQNAALPKRIMELSVDRCVKQVQADAAGGRELCDCVCRLLQYSRSAEQLELLQKTVKTFDVRYAGLVHALLRGIFSDRACSIDPQTACSLIPEMLRSGDEMLTGDCVELTTCLDAGQCRQLAESILRHVGLRQMMLMEQNVLANILDELSRSGGVLGKESCEILDRNSCVYNGRLLDACVGYMVQVRLRQELPVEERCALLAGLEREYPALYDDVAAALKSGGSILWKKYQIHKHLQNCRCYEDIVAARRSYQGASPMDDFEQECVALWMQLLRRDVYQGMPLKNLVPQMGRAVDALPRGVFSLEAAHELQRRQRAYFWSCMTYRTMMDYVLDGAPSSNVQALLQTRDSGADGNKLHFLDAVWQLYRDPSRTEPMTELVLDGHLPARDREEICNQLLPLAAKLKAASNQAIFAWDLMLLSCSRVEAGRIVYDCGSLIKKIEGIPALKMGVSGSQSLQLEHSVILRDEKVRSDLRKAAGRGDSLLSEQLEKTLKAWGKARRPDNGHGKRLSSDPPAAEKKGIFSIFDRSDRGGRTEKSDRGFIFDDYDGDSGKRGRNRRR</sequence>
<organism evidence="2 3">
    <name type="scientific">Brotocaccenecus cirricatena</name>
    <dbReference type="NCBI Taxonomy" id="3064195"/>
    <lineage>
        <taxon>Bacteria</taxon>
        <taxon>Bacillati</taxon>
        <taxon>Bacillota</taxon>
        <taxon>Clostridia</taxon>
        <taxon>Eubacteriales</taxon>
        <taxon>Oscillospiraceae</taxon>
        <taxon>Brotocaccenecus</taxon>
    </lineage>
</organism>
<proteinExistence type="predicted"/>
<accession>A0AAE3AAC6</accession>
<dbReference type="EMBL" id="JAJEPW010000004">
    <property type="protein sequence ID" value="MCC2128439.1"/>
    <property type="molecule type" value="Genomic_DNA"/>
</dbReference>
<dbReference type="RefSeq" id="WP_302927809.1">
    <property type="nucleotide sequence ID" value="NZ_JAJEPW010000004.1"/>
</dbReference>
<dbReference type="AlphaFoldDB" id="A0AAE3AAC6"/>
<evidence type="ECO:0000313" key="3">
    <source>
        <dbReference type="Proteomes" id="UP001199319"/>
    </source>
</evidence>
<reference evidence="2" key="1">
    <citation type="submission" date="2021-10" db="EMBL/GenBank/DDBJ databases">
        <title>Anaerobic single-cell dispensing facilitates the cultivation of human gut bacteria.</title>
        <authorList>
            <person name="Afrizal A."/>
        </authorList>
    </citation>
    <scope>NUCLEOTIDE SEQUENCE</scope>
    <source>
        <strain evidence="2">CLA-AA-H272</strain>
    </source>
</reference>
<feature type="compositionally biased region" description="Basic and acidic residues" evidence="1">
    <location>
        <begin position="857"/>
        <end position="884"/>
    </location>
</feature>
<dbReference type="Proteomes" id="UP001199319">
    <property type="component" value="Unassembled WGS sequence"/>
</dbReference>
<protein>
    <submittedName>
        <fullName evidence="2">Uncharacterized protein</fullName>
    </submittedName>
</protein>
<gene>
    <name evidence="2" type="ORF">LKD37_02705</name>
</gene>
<feature type="region of interest" description="Disordered" evidence="1">
    <location>
        <begin position="836"/>
        <end position="901"/>
    </location>
</feature>
<evidence type="ECO:0000256" key="1">
    <source>
        <dbReference type="SAM" id="MobiDB-lite"/>
    </source>
</evidence>
<comment type="caution">
    <text evidence="2">The sequence shown here is derived from an EMBL/GenBank/DDBJ whole genome shotgun (WGS) entry which is preliminary data.</text>
</comment>